<gene>
    <name evidence="2" type="ORF">C0039_19735</name>
</gene>
<sequence length="73" mass="7981">MAGLNDHLPGHDPGVLRSPGSSGAVVKFTLLSMNLIAQPVIVRWIDRTAVWHFAIAHCASSAVLFYYPTTEYL</sequence>
<proteinExistence type="predicted"/>
<feature type="transmembrane region" description="Helical" evidence="1">
    <location>
        <begin position="20"/>
        <end position="37"/>
    </location>
</feature>
<reference evidence="2 3" key="1">
    <citation type="submission" date="2018-01" db="EMBL/GenBank/DDBJ databases">
        <title>The draft genome sequence of Halioglobus lutimaris HF004.</title>
        <authorList>
            <person name="Du Z.-J."/>
            <person name="Shi M.-J."/>
        </authorList>
    </citation>
    <scope>NUCLEOTIDE SEQUENCE [LARGE SCALE GENOMIC DNA]</scope>
    <source>
        <strain evidence="2 3">HF004</strain>
    </source>
</reference>
<accession>A0A2N5WX82</accession>
<comment type="caution">
    <text evidence="2">The sequence shown here is derived from an EMBL/GenBank/DDBJ whole genome shotgun (WGS) entry which is preliminary data.</text>
</comment>
<protein>
    <submittedName>
        <fullName evidence="2">Uncharacterized protein</fullName>
    </submittedName>
</protein>
<feature type="transmembrane region" description="Helical" evidence="1">
    <location>
        <begin position="49"/>
        <end position="67"/>
    </location>
</feature>
<evidence type="ECO:0000313" key="3">
    <source>
        <dbReference type="Proteomes" id="UP000235005"/>
    </source>
</evidence>
<name>A0A2N5WX82_9GAMM</name>
<keyword evidence="1" id="KW-1133">Transmembrane helix</keyword>
<organism evidence="2 3">
    <name type="scientific">Pseudohalioglobus lutimaris</name>
    <dbReference type="NCBI Taxonomy" id="1737061"/>
    <lineage>
        <taxon>Bacteria</taxon>
        <taxon>Pseudomonadati</taxon>
        <taxon>Pseudomonadota</taxon>
        <taxon>Gammaproteobacteria</taxon>
        <taxon>Cellvibrionales</taxon>
        <taxon>Halieaceae</taxon>
        <taxon>Pseudohalioglobus</taxon>
    </lineage>
</organism>
<dbReference type="EMBL" id="PKUS01000045">
    <property type="protein sequence ID" value="PLW66852.1"/>
    <property type="molecule type" value="Genomic_DNA"/>
</dbReference>
<keyword evidence="1" id="KW-0472">Membrane</keyword>
<evidence type="ECO:0000313" key="2">
    <source>
        <dbReference type="EMBL" id="PLW66852.1"/>
    </source>
</evidence>
<keyword evidence="1" id="KW-0812">Transmembrane</keyword>
<dbReference type="Proteomes" id="UP000235005">
    <property type="component" value="Unassembled WGS sequence"/>
</dbReference>
<evidence type="ECO:0000256" key="1">
    <source>
        <dbReference type="SAM" id="Phobius"/>
    </source>
</evidence>
<keyword evidence="3" id="KW-1185">Reference proteome</keyword>
<dbReference type="AlphaFoldDB" id="A0A2N5WX82"/>